<dbReference type="PANTHER" id="PTHR30349">
    <property type="entry name" value="PHAGE INTEGRASE-RELATED"/>
    <property type="match status" value="1"/>
</dbReference>
<comment type="caution">
    <text evidence="5">The sequence shown here is derived from an EMBL/GenBank/DDBJ whole genome shotgun (WGS) entry which is preliminary data.</text>
</comment>
<evidence type="ECO:0000313" key="5">
    <source>
        <dbReference type="EMBL" id="MBZ2206529.1"/>
    </source>
</evidence>
<proteinExistence type="predicted"/>
<sequence length="573" mass="64802">MKVLTENIYLRGVKKIAYVRRRIPTAIRAAYPPNVTHIIRSLGTADLALAKRLARKELTAIDEEFDQKREKLDLGLASVTSKRIARLSTKQLDDTVQFFMRSVLQFDEHKRQQETTDDEFDETSERLNSQRAELGRALAQGKAMTMFPALHGLLHLCGLDYVPDEDEAKRASQTFLRGAILTLDHQISRQTGNIVDTDSVASPVLHPLQIIAPERAPTPSGLVTWENVFNEWNTFTDNRPKSTTIASQTPWRDLRRFAALSNVLYPGQVTPKLMNEFAKDMKSRGLAVDTINERVSKIKGIYRIAVGRLLLDVNPAISTLGYKENTVQRRQKRRLPFDLADLNVLLGSEIFVGHARSQGQSGEASYWIPLLMYYTGARPEEIAGLALSDLIEDPEYGWYFSIVDRPTSEDLDLFSDIPKSHCRTLKNAASLRKVPVAKELIELGLLQYVSWLHARGSMVLFPTLVKDWHGKLSGSFSKFFGRYMRAQGISDKRKVLYSFRHTMKDLLETAKVPSKYLQRLLGHTTGDGAMTDRYGSDLPFEVTAEHFARIKFPPIPAKPWEPGKSSVSLKKKT</sequence>
<organism evidence="5 6">
    <name type="scientific">Massilia soli</name>
    <dbReference type="NCBI Taxonomy" id="2792854"/>
    <lineage>
        <taxon>Bacteria</taxon>
        <taxon>Pseudomonadati</taxon>
        <taxon>Pseudomonadota</taxon>
        <taxon>Betaproteobacteria</taxon>
        <taxon>Burkholderiales</taxon>
        <taxon>Oxalobacteraceae</taxon>
        <taxon>Telluria group</taxon>
        <taxon>Massilia</taxon>
    </lineage>
</organism>
<feature type="domain" description="Tyr recombinase" evidence="4">
    <location>
        <begin position="330"/>
        <end position="548"/>
    </location>
</feature>
<dbReference type="InterPro" id="IPR046668">
    <property type="entry name" value="DUF6538"/>
</dbReference>
<dbReference type="PROSITE" id="PS51898">
    <property type="entry name" value="TYR_RECOMBINASE"/>
    <property type="match status" value="1"/>
</dbReference>
<dbReference type="InterPro" id="IPR013762">
    <property type="entry name" value="Integrase-like_cat_sf"/>
</dbReference>
<dbReference type="InterPro" id="IPR050090">
    <property type="entry name" value="Tyrosine_recombinase_XerCD"/>
</dbReference>
<accession>A0ABS7SJZ9</accession>
<dbReference type="EMBL" id="JAFBIL020000002">
    <property type="protein sequence ID" value="MBZ2206529.1"/>
    <property type="molecule type" value="Genomic_DNA"/>
</dbReference>
<evidence type="ECO:0000259" key="4">
    <source>
        <dbReference type="PROSITE" id="PS51898"/>
    </source>
</evidence>
<keyword evidence="2" id="KW-0238">DNA-binding</keyword>
<dbReference type="InterPro" id="IPR002104">
    <property type="entry name" value="Integrase_catalytic"/>
</dbReference>
<dbReference type="Gene3D" id="1.10.443.10">
    <property type="entry name" value="Intergrase catalytic core"/>
    <property type="match status" value="1"/>
</dbReference>
<reference evidence="5 6" key="2">
    <citation type="submission" date="2021-08" db="EMBL/GenBank/DDBJ databases">
        <title>Massilia sp. R798.</title>
        <authorList>
            <person name="Baek J.H."/>
            <person name="Jung H.S."/>
            <person name="Kim K.R."/>
            <person name="Jeon C.O."/>
        </authorList>
    </citation>
    <scope>NUCLEOTIDE SEQUENCE [LARGE SCALE GENOMIC DNA]</scope>
    <source>
        <strain evidence="5 6">R798</strain>
    </source>
</reference>
<evidence type="ECO:0000313" key="6">
    <source>
        <dbReference type="Proteomes" id="UP000809349"/>
    </source>
</evidence>
<keyword evidence="1" id="KW-0229">DNA integration</keyword>
<gene>
    <name evidence="5" type="ORF">I4X03_004560</name>
</gene>
<dbReference type="InterPro" id="IPR010998">
    <property type="entry name" value="Integrase_recombinase_N"/>
</dbReference>
<dbReference type="RefSeq" id="WP_223466390.1">
    <property type="nucleotide sequence ID" value="NZ_JAFBIL020000002.1"/>
</dbReference>
<evidence type="ECO:0000256" key="1">
    <source>
        <dbReference type="ARBA" id="ARBA00022908"/>
    </source>
</evidence>
<evidence type="ECO:0000256" key="3">
    <source>
        <dbReference type="ARBA" id="ARBA00023172"/>
    </source>
</evidence>
<name>A0ABS7SJZ9_9BURK</name>
<dbReference type="Pfam" id="PF20172">
    <property type="entry name" value="DUF6538"/>
    <property type="match status" value="1"/>
</dbReference>
<evidence type="ECO:0000256" key="2">
    <source>
        <dbReference type="ARBA" id="ARBA00023125"/>
    </source>
</evidence>
<reference evidence="5 6" key="1">
    <citation type="submission" date="2021-01" db="EMBL/GenBank/DDBJ databases">
        <authorList>
            <person name="Ruan W."/>
            <person name="Khan S.A."/>
            <person name="Jeon C.O."/>
        </authorList>
    </citation>
    <scope>NUCLEOTIDE SEQUENCE [LARGE SCALE GENOMIC DNA]</scope>
    <source>
        <strain evidence="5 6">R798</strain>
    </source>
</reference>
<dbReference type="Proteomes" id="UP000809349">
    <property type="component" value="Unassembled WGS sequence"/>
</dbReference>
<dbReference type="InterPro" id="IPR011010">
    <property type="entry name" value="DNA_brk_join_enz"/>
</dbReference>
<keyword evidence="3" id="KW-0233">DNA recombination</keyword>
<keyword evidence="6" id="KW-1185">Reference proteome</keyword>
<protein>
    <submittedName>
        <fullName evidence="5">Site-specific integrase</fullName>
    </submittedName>
</protein>
<dbReference type="SUPFAM" id="SSF56349">
    <property type="entry name" value="DNA breaking-rejoining enzymes"/>
    <property type="match status" value="1"/>
</dbReference>
<dbReference type="Gene3D" id="1.10.150.130">
    <property type="match status" value="1"/>
</dbReference>
<dbReference type="CDD" id="cd01184">
    <property type="entry name" value="INT_C_like_1"/>
    <property type="match status" value="1"/>
</dbReference>